<dbReference type="AlphaFoldDB" id="A0A6A6GF20"/>
<protein>
    <recommendedName>
        <fullName evidence="3">Ricin B lectin domain-containing protein</fullName>
    </recommendedName>
</protein>
<reference evidence="2" key="1">
    <citation type="journal article" date="2020" name="Stud. Mycol.">
        <title>101 Dothideomycetes genomes: A test case for predicting lifestyles and emergence of pathogens.</title>
        <authorList>
            <person name="Haridas S."/>
            <person name="Albert R."/>
            <person name="Binder M."/>
            <person name="Bloem J."/>
            <person name="LaButti K."/>
            <person name="Salamov A."/>
            <person name="Andreopoulos B."/>
            <person name="Baker S."/>
            <person name="Barry K."/>
            <person name="Bills G."/>
            <person name="Bluhm B."/>
            <person name="Cannon C."/>
            <person name="Castanera R."/>
            <person name="Culley D."/>
            <person name="Daum C."/>
            <person name="Ezra D."/>
            <person name="Gonzalez J."/>
            <person name="Henrissat B."/>
            <person name="Kuo A."/>
            <person name="Liang C."/>
            <person name="Lipzen A."/>
            <person name="Lutzoni F."/>
            <person name="Magnuson J."/>
            <person name="Mondo S."/>
            <person name="Nolan M."/>
            <person name="Ohm R."/>
            <person name="Pangilinan J."/>
            <person name="Park H.-J."/>
            <person name="Ramirez L."/>
            <person name="Alfaro M."/>
            <person name="Sun H."/>
            <person name="Tritt A."/>
            <person name="Yoshinaga Y."/>
            <person name="Zwiers L.-H."/>
            <person name="Turgeon B."/>
            <person name="Goodwin S."/>
            <person name="Spatafora J."/>
            <person name="Crous P."/>
            <person name="Grigoriev I."/>
        </authorList>
    </citation>
    <scope>NUCLEOTIDE SEQUENCE [LARGE SCALE GENOMIC DNA]</scope>
    <source>
        <strain evidence="2">CECT 20119</strain>
    </source>
</reference>
<dbReference type="EMBL" id="ML992505">
    <property type="protein sequence ID" value="KAF2224295.1"/>
    <property type="molecule type" value="Genomic_DNA"/>
</dbReference>
<evidence type="ECO:0000313" key="2">
    <source>
        <dbReference type="Proteomes" id="UP000799538"/>
    </source>
</evidence>
<feature type="non-terminal residue" evidence="1">
    <location>
        <position position="159"/>
    </location>
</feature>
<dbReference type="SUPFAM" id="SSF55486">
    <property type="entry name" value="Metalloproteases ('zincins'), catalytic domain"/>
    <property type="match status" value="1"/>
</dbReference>
<evidence type="ECO:0000313" key="1">
    <source>
        <dbReference type="EMBL" id="KAF2224295.1"/>
    </source>
</evidence>
<organism evidence="1 2">
    <name type="scientific">Elsinoe ampelina</name>
    <dbReference type="NCBI Taxonomy" id="302913"/>
    <lineage>
        <taxon>Eukaryota</taxon>
        <taxon>Fungi</taxon>
        <taxon>Dikarya</taxon>
        <taxon>Ascomycota</taxon>
        <taxon>Pezizomycotina</taxon>
        <taxon>Dothideomycetes</taxon>
        <taxon>Dothideomycetidae</taxon>
        <taxon>Myriangiales</taxon>
        <taxon>Elsinoaceae</taxon>
        <taxon>Elsinoe</taxon>
    </lineage>
</organism>
<dbReference type="OrthoDB" id="4426724at2759"/>
<dbReference type="Proteomes" id="UP000799538">
    <property type="component" value="Unassembled WGS sequence"/>
</dbReference>
<gene>
    <name evidence="1" type="ORF">BDZ85DRAFT_175969</name>
</gene>
<proteinExistence type="predicted"/>
<sequence>TATITYTLSRSPSPTPEESTAYTKITSAIEAAIARHARVHDLTKALRVNYRPGVPTAEASYNGDVNFGSNTGFMTERTALHEIAHTLGVGQTQYFDQLCAAGTWPKALALLKEWDGADARISCGGGHFWPYGLNYDTEWSETNADRHVRILGAMIEDGL</sequence>
<accession>A0A6A6GF20</accession>
<evidence type="ECO:0008006" key="3">
    <source>
        <dbReference type="Google" id="ProtNLM"/>
    </source>
</evidence>
<name>A0A6A6GF20_9PEZI</name>
<feature type="non-terminal residue" evidence="1">
    <location>
        <position position="1"/>
    </location>
</feature>
<keyword evidence="2" id="KW-1185">Reference proteome</keyword>